<evidence type="ECO:0000313" key="2">
    <source>
        <dbReference type="Proteomes" id="UP000178930"/>
    </source>
</evidence>
<dbReference type="EMBL" id="MHIB01000046">
    <property type="protein sequence ID" value="OGY43035.1"/>
    <property type="molecule type" value="Genomic_DNA"/>
</dbReference>
<protein>
    <submittedName>
        <fullName evidence="1">Uncharacterized protein</fullName>
    </submittedName>
</protein>
<evidence type="ECO:0000313" key="1">
    <source>
        <dbReference type="EMBL" id="OGY43035.1"/>
    </source>
</evidence>
<comment type="caution">
    <text evidence="1">The sequence shown here is derived from an EMBL/GenBank/DDBJ whole genome shotgun (WGS) entry which is preliminary data.</text>
</comment>
<dbReference type="GO" id="GO:0003677">
    <property type="term" value="F:DNA binding"/>
    <property type="evidence" value="ECO:0007669"/>
    <property type="project" value="InterPro"/>
</dbReference>
<dbReference type="STRING" id="1797532.A2729_05740"/>
<dbReference type="InterPro" id="IPR003735">
    <property type="entry name" value="Metal_Tscrpt_repr"/>
</dbReference>
<dbReference type="GO" id="GO:0046872">
    <property type="term" value="F:metal ion binding"/>
    <property type="evidence" value="ECO:0007669"/>
    <property type="project" value="InterPro"/>
</dbReference>
<gene>
    <name evidence="1" type="ORF">A2729_05740</name>
</gene>
<sequence>MAQKNWQNAEIFQLRRLIGQLVGVEKMFAHQAKFLEILQQLEAVRGNLTSLEKRLLEKKVKKFKDQELKKALNYLLKIS</sequence>
<dbReference type="AlphaFoldDB" id="A0A1G1XSH8"/>
<reference evidence="1 2" key="1">
    <citation type="journal article" date="2016" name="Nat. Commun.">
        <title>Thousands of microbial genomes shed light on interconnected biogeochemical processes in an aquifer system.</title>
        <authorList>
            <person name="Anantharaman K."/>
            <person name="Brown C.T."/>
            <person name="Hug L.A."/>
            <person name="Sharon I."/>
            <person name="Castelle C.J."/>
            <person name="Probst A.J."/>
            <person name="Thomas B.C."/>
            <person name="Singh A."/>
            <person name="Wilkins M.J."/>
            <person name="Karaoz U."/>
            <person name="Brodie E.L."/>
            <person name="Williams K.H."/>
            <person name="Hubbard S.S."/>
            <person name="Banfield J.F."/>
        </authorList>
    </citation>
    <scope>NUCLEOTIDE SEQUENCE [LARGE SCALE GENOMIC DNA]</scope>
</reference>
<dbReference type="GO" id="GO:0045892">
    <property type="term" value="P:negative regulation of DNA-templated transcription"/>
    <property type="evidence" value="ECO:0007669"/>
    <property type="project" value="UniProtKB-ARBA"/>
</dbReference>
<dbReference type="InterPro" id="IPR038390">
    <property type="entry name" value="Metal_Tscrpt_repr_sf"/>
</dbReference>
<dbReference type="Proteomes" id="UP000178930">
    <property type="component" value="Unassembled WGS sequence"/>
</dbReference>
<dbReference type="Gene3D" id="1.20.58.1000">
    <property type="entry name" value="Metal-sensitive repressor, helix protomer"/>
    <property type="match status" value="1"/>
</dbReference>
<proteinExistence type="predicted"/>
<accession>A0A1G1XSH8</accession>
<name>A0A1G1XSH8_9BACT</name>
<organism evidence="1 2">
    <name type="scientific">Candidatus Buchananbacteria bacterium RIFCSPHIGHO2_01_FULL_39_14</name>
    <dbReference type="NCBI Taxonomy" id="1797532"/>
    <lineage>
        <taxon>Bacteria</taxon>
        <taxon>Candidatus Buchananiibacteriota</taxon>
    </lineage>
</organism>
<dbReference type="Pfam" id="PF02583">
    <property type="entry name" value="Trns_repr_metal"/>
    <property type="match status" value="1"/>
</dbReference>